<accession>A0A939IUW8</accession>
<evidence type="ECO:0000313" key="2">
    <source>
        <dbReference type="EMBL" id="MBN8205073.1"/>
    </source>
</evidence>
<evidence type="ECO:0000256" key="1">
    <source>
        <dbReference type="SAM" id="Phobius"/>
    </source>
</evidence>
<feature type="transmembrane region" description="Helical" evidence="1">
    <location>
        <begin position="162"/>
        <end position="180"/>
    </location>
</feature>
<evidence type="ECO:0000313" key="3">
    <source>
        <dbReference type="Proteomes" id="UP000664385"/>
    </source>
</evidence>
<dbReference type="Proteomes" id="UP000664385">
    <property type="component" value="Unassembled WGS sequence"/>
</dbReference>
<organism evidence="2 3">
    <name type="scientific">Microbacterium esteraromaticum</name>
    <dbReference type="NCBI Taxonomy" id="57043"/>
    <lineage>
        <taxon>Bacteria</taxon>
        <taxon>Bacillati</taxon>
        <taxon>Actinomycetota</taxon>
        <taxon>Actinomycetes</taxon>
        <taxon>Micrococcales</taxon>
        <taxon>Microbacteriaceae</taxon>
        <taxon>Microbacterium</taxon>
    </lineage>
</organism>
<protein>
    <submittedName>
        <fullName evidence="2">Uncharacterized protein</fullName>
    </submittedName>
</protein>
<keyword evidence="1" id="KW-0812">Transmembrane</keyword>
<sequence>MGDLTHRPLAPLIEEAEEWTPLDWWKLEIRSFIVAPAVVRDLSIIAPQEAVQAEYTKITGASCLRSLSYLYAIVGPLVGAAMMIRWAWTSGDNFDLPLATAGILTALALIVGVYGQVQEHRHPRAVTAGSLRTLALLHIIPAAVSLLLAATAGRSQLTGPDVLWIVVIAADALLHVVLLVRGPVRPGGPQNEVDNIRQGLTETPQHVLDEIQDRRRSAIELLRSRDLIDAGGAARANAAPMGELGLTMAPELARHLPDAPAGAPPRHEVDG</sequence>
<gene>
    <name evidence="2" type="ORF">JF543_03755</name>
</gene>
<feature type="transmembrane region" description="Helical" evidence="1">
    <location>
        <begin position="94"/>
        <end position="117"/>
    </location>
</feature>
<keyword evidence="1" id="KW-0472">Membrane</keyword>
<feature type="transmembrane region" description="Helical" evidence="1">
    <location>
        <begin position="67"/>
        <end position="88"/>
    </location>
</feature>
<proteinExistence type="predicted"/>
<comment type="caution">
    <text evidence="2">The sequence shown here is derived from an EMBL/GenBank/DDBJ whole genome shotgun (WGS) entry which is preliminary data.</text>
</comment>
<name>A0A939IUW8_9MICO</name>
<dbReference type="RefSeq" id="WP_206822776.1">
    <property type="nucleotide sequence ID" value="NZ_CP063379.1"/>
</dbReference>
<feature type="transmembrane region" description="Helical" evidence="1">
    <location>
        <begin position="129"/>
        <end position="150"/>
    </location>
</feature>
<reference evidence="2" key="1">
    <citation type="submission" date="2020-12" db="EMBL/GenBank/DDBJ databases">
        <title>PHA producing bacteria isolated from mangrove.</title>
        <authorList>
            <person name="Zheng W."/>
            <person name="Yu S."/>
            <person name="Huang Y."/>
        </authorList>
    </citation>
    <scope>NUCLEOTIDE SEQUENCE</scope>
    <source>
        <strain evidence="2">GN8-5</strain>
    </source>
</reference>
<dbReference type="EMBL" id="JAEMWU010000001">
    <property type="protein sequence ID" value="MBN8205073.1"/>
    <property type="molecule type" value="Genomic_DNA"/>
</dbReference>
<keyword evidence="1" id="KW-1133">Transmembrane helix</keyword>
<dbReference type="AlphaFoldDB" id="A0A939IUW8"/>